<comment type="caution">
    <text evidence="2">The sequence shown here is derived from an EMBL/GenBank/DDBJ whole genome shotgun (WGS) entry which is preliminary data.</text>
</comment>
<sequence>MTSLHFDSACLTHAGGRDDNEDNCGQADGCWVVADGLGGHGGGEVASQVAVETLLAAAAQGSLIDPAALSSAILAADQAITARQAAEQRLAQMRTTIVVLVSDGRTALWAHIGDSRLYQFRDGRVRVQTADHSVPQALANAGEIGTAEIRQHPDRNRLLRSLGNGKPTRPTMSDQPLALQSGDAFLLCTDGFWEYVTEPEMEIALAKSTSPQHWLDEMQRLLQGRAPEGHDNYTALAIFAEAPGVSP</sequence>
<dbReference type="InterPro" id="IPR036457">
    <property type="entry name" value="PPM-type-like_dom_sf"/>
</dbReference>
<dbReference type="Proteomes" id="UP000322981">
    <property type="component" value="Unassembled WGS sequence"/>
</dbReference>
<organism evidence="2 3">
    <name type="scientific">Thiohalocapsa marina</name>
    <dbReference type="NCBI Taxonomy" id="424902"/>
    <lineage>
        <taxon>Bacteria</taxon>
        <taxon>Pseudomonadati</taxon>
        <taxon>Pseudomonadota</taxon>
        <taxon>Gammaproteobacteria</taxon>
        <taxon>Chromatiales</taxon>
        <taxon>Chromatiaceae</taxon>
        <taxon>Thiohalocapsa</taxon>
    </lineage>
</organism>
<dbReference type="CDD" id="cd00143">
    <property type="entry name" value="PP2Cc"/>
    <property type="match status" value="1"/>
</dbReference>
<dbReference type="OrthoDB" id="9801841at2"/>
<reference evidence="2 3" key="1">
    <citation type="submission" date="2019-09" db="EMBL/GenBank/DDBJ databases">
        <title>Whole-genome sequence of the purple sulfur bacterium Thiohalocapsa marina DSM 19078.</title>
        <authorList>
            <person name="Kyndt J.A."/>
            <person name="Meyer T.E."/>
        </authorList>
    </citation>
    <scope>NUCLEOTIDE SEQUENCE [LARGE SCALE GENOMIC DNA]</scope>
    <source>
        <strain evidence="2 3">DSM 19078</strain>
    </source>
</reference>
<dbReference type="AlphaFoldDB" id="A0A5M8FVX8"/>
<feature type="domain" description="PPM-type phosphatase" evidence="1">
    <location>
        <begin position="3"/>
        <end position="240"/>
    </location>
</feature>
<proteinExistence type="predicted"/>
<keyword evidence="3" id="KW-1185">Reference proteome</keyword>
<protein>
    <submittedName>
        <fullName evidence="2">Serine/threonine-protein phosphatase</fullName>
    </submittedName>
</protein>
<evidence type="ECO:0000259" key="1">
    <source>
        <dbReference type="PROSITE" id="PS51746"/>
    </source>
</evidence>
<dbReference type="Gene3D" id="3.60.40.10">
    <property type="entry name" value="PPM-type phosphatase domain"/>
    <property type="match status" value="1"/>
</dbReference>
<dbReference type="Pfam" id="PF13672">
    <property type="entry name" value="PP2C_2"/>
    <property type="match status" value="1"/>
</dbReference>
<accession>A0A5M8FVX8</accession>
<dbReference type="InterPro" id="IPR001932">
    <property type="entry name" value="PPM-type_phosphatase-like_dom"/>
</dbReference>
<dbReference type="RefSeq" id="WP_150089662.1">
    <property type="nucleotide sequence ID" value="NZ_VWXX01000001.1"/>
</dbReference>
<evidence type="ECO:0000313" key="2">
    <source>
        <dbReference type="EMBL" id="KAA6187933.1"/>
    </source>
</evidence>
<dbReference type="SMART" id="SM00332">
    <property type="entry name" value="PP2Cc"/>
    <property type="match status" value="1"/>
</dbReference>
<dbReference type="EMBL" id="VWXX01000001">
    <property type="protein sequence ID" value="KAA6187933.1"/>
    <property type="molecule type" value="Genomic_DNA"/>
</dbReference>
<dbReference type="SUPFAM" id="SSF81606">
    <property type="entry name" value="PP2C-like"/>
    <property type="match status" value="1"/>
</dbReference>
<gene>
    <name evidence="2" type="ORF">F2Q65_01510</name>
</gene>
<dbReference type="PROSITE" id="PS51746">
    <property type="entry name" value="PPM_2"/>
    <property type="match status" value="1"/>
</dbReference>
<name>A0A5M8FVX8_9GAMM</name>
<evidence type="ECO:0000313" key="3">
    <source>
        <dbReference type="Proteomes" id="UP000322981"/>
    </source>
</evidence>
<dbReference type="SMART" id="SM00331">
    <property type="entry name" value="PP2C_SIG"/>
    <property type="match status" value="1"/>
</dbReference>